<dbReference type="PANTHER" id="PTHR46461">
    <property type="entry name" value="KELCH DOMAIN-CONTAINING PROTEIN 3"/>
    <property type="match status" value="1"/>
</dbReference>
<evidence type="ECO:0000256" key="1">
    <source>
        <dbReference type="ARBA" id="ARBA00022441"/>
    </source>
</evidence>
<dbReference type="SMART" id="SM00612">
    <property type="entry name" value="Kelch"/>
    <property type="match status" value="4"/>
</dbReference>
<dbReference type="FunFam" id="2.120.10.80:FF:000134">
    <property type="entry name" value="Kelch domain-containing protein, putative"/>
    <property type="match status" value="1"/>
</dbReference>
<evidence type="ECO:0000313" key="2">
    <source>
        <dbReference type="EMBL" id="VVC41558.1"/>
    </source>
</evidence>
<dbReference type="AlphaFoldDB" id="A0A5E4NCZ7"/>
<accession>A0A5E4NCZ7</accession>
<dbReference type="Gene3D" id="2.120.10.80">
    <property type="entry name" value="Kelch-type beta propeller"/>
    <property type="match status" value="2"/>
</dbReference>
<dbReference type="PANTHER" id="PTHR46461:SF1">
    <property type="entry name" value="KELCH DOMAIN-CONTAINING PROTEIN 3"/>
    <property type="match status" value="1"/>
</dbReference>
<name>A0A5E4NCZ7_9HEMI</name>
<keyword evidence="3" id="KW-1185">Reference proteome</keyword>
<protein>
    <submittedName>
        <fullName evidence="2">Kelch repeat type 1,Kelch-type beta propeller,Kelch repeat type 2</fullName>
    </submittedName>
</protein>
<dbReference type="Proteomes" id="UP000325440">
    <property type="component" value="Unassembled WGS sequence"/>
</dbReference>
<dbReference type="InterPro" id="IPR015915">
    <property type="entry name" value="Kelch-typ_b-propeller"/>
</dbReference>
<dbReference type="SUPFAM" id="SSF117281">
    <property type="entry name" value="Kelch motif"/>
    <property type="match status" value="2"/>
</dbReference>
<keyword evidence="1" id="KW-0880">Kelch repeat</keyword>
<dbReference type="GO" id="GO:0005737">
    <property type="term" value="C:cytoplasm"/>
    <property type="evidence" value="ECO:0007669"/>
    <property type="project" value="TreeGrafter"/>
</dbReference>
<dbReference type="InterPro" id="IPR052637">
    <property type="entry name" value="KLHDC3-like"/>
</dbReference>
<dbReference type="InterPro" id="IPR006652">
    <property type="entry name" value="Kelch_1"/>
</dbReference>
<dbReference type="OrthoDB" id="10250130at2759"/>
<dbReference type="GO" id="GO:0003682">
    <property type="term" value="F:chromatin binding"/>
    <property type="evidence" value="ECO:0007669"/>
    <property type="project" value="InterPro"/>
</dbReference>
<sequence>MYWTVHLYGGPRRVNHAAIAIGTTIFTFGGYCSGVDYKTFKPIDIHILDTVKFKWWVLNNNDQDSTCIPFQRYGHTAVTLGSKVYLWGGRNDKEVCNTLYCFDTETLKWSTPNVYGTIPMPRDGHSACVIKNQMFIFGGFQENPTQFSQDLYMLDFHTMAWSIVKTNGDPPSHRDFHTATAIGNKMYIFGGRGDNDESRVSGKEVYCPNIYYFDTLTKMWVCPVVYGDKPNGRRSHSAFVHNGFMYIFGGFNRNLDLHYKDIHRYDPIKSTWLKMNPKGTSPCARRRQICLVVNDQVFISGGTSPNYPKTQLQNFRVLNYDFSSHILNQLKDHDDLHVLNLNPSLKDMLLVNVWELLDSQGISPLHLCIPTSLKNDLASVNPSEITEIGSNVMSMDQLD</sequence>
<dbReference type="Pfam" id="PF24681">
    <property type="entry name" value="Kelch_KLHDC2_KLHL20_DRC7"/>
    <property type="match status" value="1"/>
</dbReference>
<reference evidence="2 3" key="1">
    <citation type="submission" date="2019-08" db="EMBL/GenBank/DDBJ databases">
        <authorList>
            <person name="Alioto T."/>
            <person name="Alioto T."/>
            <person name="Gomez Garrido J."/>
        </authorList>
    </citation>
    <scope>NUCLEOTIDE SEQUENCE [LARGE SCALE GENOMIC DNA]</scope>
</reference>
<organism evidence="2 3">
    <name type="scientific">Cinara cedri</name>
    <dbReference type="NCBI Taxonomy" id="506608"/>
    <lineage>
        <taxon>Eukaryota</taxon>
        <taxon>Metazoa</taxon>
        <taxon>Ecdysozoa</taxon>
        <taxon>Arthropoda</taxon>
        <taxon>Hexapoda</taxon>
        <taxon>Insecta</taxon>
        <taxon>Pterygota</taxon>
        <taxon>Neoptera</taxon>
        <taxon>Paraneoptera</taxon>
        <taxon>Hemiptera</taxon>
        <taxon>Sternorrhyncha</taxon>
        <taxon>Aphidomorpha</taxon>
        <taxon>Aphidoidea</taxon>
        <taxon>Aphididae</taxon>
        <taxon>Lachninae</taxon>
        <taxon>Cinara</taxon>
    </lineage>
</organism>
<dbReference type="EMBL" id="CABPRJ010001921">
    <property type="protein sequence ID" value="VVC41558.1"/>
    <property type="molecule type" value="Genomic_DNA"/>
</dbReference>
<evidence type="ECO:0000313" key="3">
    <source>
        <dbReference type="Proteomes" id="UP000325440"/>
    </source>
</evidence>
<gene>
    <name evidence="2" type="ORF">CINCED_3A014278</name>
</gene>
<proteinExistence type="predicted"/>